<organism evidence="2 3">
    <name type="scientific">Candidatus Yanofskybacteria bacterium RIFCSPLOWO2_01_FULL_43_22</name>
    <dbReference type="NCBI Taxonomy" id="1802695"/>
    <lineage>
        <taxon>Bacteria</taxon>
        <taxon>Candidatus Yanofskyibacteriota</taxon>
    </lineage>
</organism>
<dbReference type="Pfam" id="PF21784">
    <property type="entry name" value="Bflower"/>
    <property type="match status" value="1"/>
</dbReference>
<dbReference type="Proteomes" id="UP000178911">
    <property type="component" value="Unassembled WGS sequence"/>
</dbReference>
<gene>
    <name evidence="2" type="ORF">A3A13_03645</name>
</gene>
<evidence type="ECO:0000313" key="2">
    <source>
        <dbReference type="EMBL" id="OGN24245.1"/>
    </source>
</evidence>
<name>A0A1F8GFT7_9BACT</name>
<proteinExistence type="predicted"/>
<evidence type="ECO:0000313" key="3">
    <source>
        <dbReference type="Proteomes" id="UP000178911"/>
    </source>
</evidence>
<comment type="caution">
    <text evidence="2">The sequence shown here is derived from an EMBL/GenBank/DDBJ whole genome shotgun (WGS) entry which is preliminary data.</text>
</comment>
<protein>
    <recommendedName>
        <fullName evidence="1">4-fold beta flower domain-containing protein</fullName>
    </recommendedName>
</protein>
<dbReference type="STRING" id="1802695.A3A13_03645"/>
<evidence type="ECO:0000259" key="1">
    <source>
        <dbReference type="Pfam" id="PF21784"/>
    </source>
</evidence>
<sequence length="122" mass="13752">MQRDIIYDIDGDPVLRLLNNGRFVTFDGESIGFLVGDNVYDYNGYHRGWFVGGTLRDHFGDCVGFGINVGNIAHPLFPLRKLPPLPSLVELEPLRPFTSLPPLKPLFSMSWSESNPISLFKE</sequence>
<dbReference type="EMBL" id="MGKJ01000013">
    <property type="protein sequence ID" value="OGN24245.1"/>
    <property type="molecule type" value="Genomic_DNA"/>
</dbReference>
<accession>A0A1F8GFT7</accession>
<feature type="domain" description="4-fold beta flower" evidence="1">
    <location>
        <begin position="6"/>
        <end position="115"/>
    </location>
</feature>
<reference evidence="2 3" key="1">
    <citation type="journal article" date="2016" name="Nat. Commun.">
        <title>Thousands of microbial genomes shed light on interconnected biogeochemical processes in an aquifer system.</title>
        <authorList>
            <person name="Anantharaman K."/>
            <person name="Brown C.T."/>
            <person name="Hug L.A."/>
            <person name="Sharon I."/>
            <person name="Castelle C.J."/>
            <person name="Probst A.J."/>
            <person name="Thomas B.C."/>
            <person name="Singh A."/>
            <person name="Wilkins M.J."/>
            <person name="Karaoz U."/>
            <person name="Brodie E.L."/>
            <person name="Williams K.H."/>
            <person name="Hubbard S.S."/>
            <person name="Banfield J.F."/>
        </authorList>
    </citation>
    <scope>NUCLEOTIDE SEQUENCE [LARGE SCALE GENOMIC DNA]</scope>
</reference>
<dbReference type="InterPro" id="IPR048911">
    <property type="entry name" value="Bflower"/>
</dbReference>
<dbReference type="AlphaFoldDB" id="A0A1F8GFT7"/>